<evidence type="ECO:0008006" key="3">
    <source>
        <dbReference type="Google" id="ProtNLM"/>
    </source>
</evidence>
<evidence type="ECO:0000313" key="1">
    <source>
        <dbReference type="EMBL" id="GBP77772.1"/>
    </source>
</evidence>
<dbReference type="AlphaFoldDB" id="A0A4C1YSD6"/>
<sequence length="95" mass="11489">MLRYKRKYLWYSWSEEWVVLYDDSTMAWFKYEFGLRMNKLSMKCLPYVNDQVILAPSVCELQEMVIKVNDFVKKRHTKVNVSKTMVFEKGESTTE</sequence>
<accession>A0A4C1YSD6</accession>
<keyword evidence="2" id="KW-1185">Reference proteome</keyword>
<dbReference type="Proteomes" id="UP000299102">
    <property type="component" value="Unassembled WGS sequence"/>
</dbReference>
<evidence type="ECO:0000313" key="2">
    <source>
        <dbReference type="Proteomes" id="UP000299102"/>
    </source>
</evidence>
<comment type="caution">
    <text evidence="1">The sequence shown here is derived from an EMBL/GenBank/DDBJ whole genome shotgun (WGS) entry which is preliminary data.</text>
</comment>
<name>A0A4C1YSD6_EUMVA</name>
<reference evidence="1 2" key="1">
    <citation type="journal article" date="2019" name="Commun. Biol.">
        <title>The bagworm genome reveals a unique fibroin gene that provides high tensile strength.</title>
        <authorList>
            <person name="Kono N."/>
            <person name="Nakamura H."/>
            <person name="Ohtoshi R."/>
            <person name="Tomita M."/>
            <person name="Numata K."/>
            <person name="Arakawa K."/>
        </authorList>
    </citation>
    <scope>NUCLEOTIDE SEQUENCE [LARGE SCALE GENOMIC DNA]</scope>
</reference>
<dbReference type="EMBL" id="BGZK01001345">
    <property type="protein sequence ID" value="GBP77772.1"/>
    <property type="molecule type" value="Genomic_DNA"/>
</dbReference>
<dbReference type="OrthoDB" id="7477654at2759"/>
<proteinExistence type="predicted"/>
<gene>
    <name evidence="1" type="ORF">EVAR_98466_1</name>
</gene>
<protein>
    <recommendedName>
        <fullName evidence="3">Reverse transcriptase domain-containing protein</fullName>
    </recommendedName>
</protein>
<organism evidence="1 2">
    <name type="scientific">Eumeta variegata</name>
    <name type="common">Bagworm moth</name>
    <name type="synonym">Eumeta japonica</name>
    <dbReference type="NCBI Taxonomy" id="151549"/>
    <lineage>
        <taxon>Eukaryota</taxon>
        <taxon>Metazoa</taxon>
        <taxon>Ecdysozoa</taxon>
        <taxon>Arthropoda</taxon>
        <taxon>Hexapoda</taxon>
        <taxon>Insecta</taxon>
        <taxon>Pterygota</taxon>
        <taxon>Neoptera</taxon>
        <taxon>Endopterygota</taxon>
        <taxon>Lepidoptera</taxon>
        <taxon>Glossata</taxon>
        <taxon>Ditrysia</taxon>
        <taxon>Tineoidea</taxon>
        <taxon>Psychidae</taxon>
        <taxon>Oiketicinae</taxon>
        <taxon>Eumeta</taxon>
    </lineage>
</organism>